<name>A0ABV1G864_9FIRM</name>
<comment type="caution">
    <text evidence="1">The sequence shown here is derived from an EMBL/GenBank/DDBJ whole genome shotgun (WGS) entry which is preliminary data.</text>
</comment>
<reference evidence="1 2" key="1">
    <citation type="submission" date="2024-03" db="EMBL/GenBank/DDBJ databases">
        <title>Human intestinal bacterial collection.</title>
        <authorList>
            <person name="Pauvert C."/>
            <person name="Hitch T.C.A."/>
            <person name="Clavel T."/>
        </authorList>
    </citation>
    <scope>NUCLEOTIDE SEQUENCE [LARGE SCALE GENOMIC DNA]</scope>
    <source>
        <strain evidence="1 2">CLA-AA-H192</strain>
    </source>
</reference>
<protein>
    <submittedName>
        <fullName evidence="1">Uncharacterized protein</fullName>
    </submittedName>
</protein>
<proteinExistence type="predicted"/>
<evidence type="ECO:0000313" key="1">
    <source>
        <dbReference type="EMBL" id="MEQ2511597.1"/>
    </source>
</evidence>
<keyword evidence="2" id="KW-1185">Reference proteome</keyword>
<dbReference type="RefSeq" id="WP_349136311.1">
    <property type="nucleotide sequence ID" value="NZ_JBBMFF010000240.1"/>
</dbReference>
<accession>A0ABV1G864</accession>
<dbReference type="PROSITE" id="PS51257">
    <property type="entry name" value="PROKAR_LIPOPROTEIN"/>
    <property type="match status" value="1"/>
</dbReference>
<evidence type="ECO:0000313" key="2">
    <source>
        <dbReference type="Proteomes" id="UP001491552"/>
    </source>
</evidence>
<sequence>MKQSGRRIAAVVLALVLAAAGMAGCRISRTRAMTDKERMACEAYTISFPEEVLGDKTLAETILSLCTAQEETEYGTVYDGAALQPYLYQCSEVTEVVSSMDRPMHLNVRYKTQDDIEASLEIDYDVIVLRSVYYPDEDAYALEQMGKAVWMTHFRYGS</sequence>
<dbReference type="Proteomes" id="UP001491552">
    <property type="component" value="Unassembled WGS sequence"/>
</dbReference>
<dbReference type="EMBL" id="JBBMFF010000240">
    <property type="protein sequence ID" value="MEQ2511597.1"/>
    <property type="molecule type" value="Genomic_DNA"/>
</dbReference>
<organism evidence="1 2">
    <name type="scientific">Faecousia intestinalis</name>
    <dbReference type="NCBI Taxonomy" id="3133167"/>
    <lineage>
        <taxon>Bacteria</taxon>
        <taxon>Bacillati</taxon>
        <taxon>Bacillota</taxon>
        <taxon>Clostridia</taxon>
        <taxon>Eubacteriales</taxon>
        <taxon>Oscillospiraceae</taxon>
        <taxon>Faecousia</taxon>
    </lineage>
</organism>
<gene>
    <name evidence="1" type="ORF">WMO66_10140</name>
</gene>